<keyword evidence="1" id="KW-1133">Transmembrane helix</keyword>
<organism evidence="2">
    <name type="scientific">Gasterosteus aculeatus</name>
    <name type="common">Three-spined stickleback</name>
    <dbReference type="NCBI Taxonomy" id="69293"/>
    <lineage>
        <taxon>Eukaryota</taxon>
        <taxon>Metazoa</taxon>
        <taxon>Chordata</taxon>
        <taxon>Craniata</taxon>
        <taxon>Vertebrata</taxon>
        <taxon>Euteleostomi</taxon>
        <taxon>Actinopterygii</taxon>
        <taxon>Neopterygii</taxon>
        <taxon>Teleostei</taxon>
        <taxon>Neoteleostei</taxon>
        <taxon>Acanthomorphata</taxon>
        <taxon>Eupercaria</taxon>
        <taxon>Perciformes</taxon>
        <taxon>Cottioidei</taxon>
        <taxon>Gasterosteales</taxon>
        <taxon>Gasterosteidae</taxon>
        <taxon>Gasterosteus</taxon>
    </lineage>
</organism>
<dbReference type="Bgee" id="ENSGACG00000015528">
    <property type="expression patterns" value="Expressed in head kidney and 4 other cell types or tissues"/>
</dbReference>
<keyword evidence="1" id="KW-0812">Transmembrane</keyword>
<dbReference type="Ensembl" id="ENSGACT00000020523.1">
    <property type="protein sequence ID" value="ENSGACP00000020484.1"/>
    <property type="gene ID" value="ENSGACG00000015528.1"/>
</dbReference>
<keyword evidence="1" id="KW-0472">Membrane</keyword>
<feature type="transmembrane region" description="Helical" evidence="1">
    <location>
        <begin position="27"/>
        <end position="48"/>
    </location>
</feature>
<evidence type="ECO:0000313" key="2">
    <source>
        <dbReference type="Ensembl" id="ENSGACP00000020484.1"/>
    </source>
</evidence>
<accession>G3PS98</accession>
<name>G3PS98_GASAC</name>
<sequence length="155" mass="17521">MIANMTCVPGNDTASCSAPGSSRTDLAVGLTFFFVLLLIAAGVIVYNYHSKMRSMFQFGQRRSHKERDYTETLPEDSPRYRYVIREASTGENPIYENLATRTKRPAVNKPPRESEEDVYLQCDSPDEAIYSNDPACNLSILPDHEEDLYIMPDSL</sequence>
<dbReference type="InParanoid" id="G3PS98"/>
<reference evidence="2" key="1">
    <citation type="submission" date="2006-01" db="EMBL/GenBank/DDBJ databases">
        <authorList>
            <person name="Lindblad-Toh K."/>
            <person name="Mauceli E."/>
            <person name="Grabherr M."/>
            <person name="Chang J.L."/>
            <person name="Lander E.S."/>
        </authorList>
    </citation>
    <scope>NUCLEOTIDE SEQUENCE [LARGE SCALE GENOMIC DNA]</scope>
</reference>
<reference evidence="2" key="2">
    <citation type="submission" date="2024-04" db="UniProtKB">
        <authorList>
            <consortium name="Ensembl"/>
        </authorList>
    </citation>
    <scope>IDENTIFICATION</scope>
</reference>
<proteinExistence type="predicted"/>
<dbReference type="AlphaFoldDB" id="G3PS98"/>
<evidence type="ECO:0000256" key="1">
    <source>
        <dbReference type="SAM" id="Phobius"/>
    </source>
</evidence>
<dbReference type="OMA" id="QCEEIDD"/>
<protein>
    <submittedName>
        <fullName evidence="2">Uncharacterized protein</fullName>
    </submittedName>
</protein>